<dbReference type="OrthoDB" id="3164380at2759"/>
<accession>A0A060S4B6</accession>
<organism evidence="2 3">
    <name type="scientific">Pycnoporus cinnabarinus</name>
    <name type="common">Cinnabar-red polypore</name>
    <name type="synonym">Trametes cinnabarina</name>
    <dbReference type="NCBI Taxonomy" id="5643"/>
    <lineage>
        <taxon>Eukaryota</taxon>
        <taxon>Fungi</taxon>
        <taxon>Dikarya</taxon>
        <taxon>Basidiomycota</taxon>
        <taxon>Agaricomycotina</taxon>
        <taxon>Agaricomycetes</taxon>
        <taxon>Polyporales</taxon>
        <taxon>Polyporaceae</taxon>
        <taxon>Trametes</taxon>
    </lineage>
</organism>
<evidence type="ECO:0000313" key="3">
    <source>
        <dbReference type="Proteomes" id="UP000029665"/>
    </source>
</evidence>
<dbReference type="HOGENOM" id="CLU_070857_0_0_1"/>
<proteinExistence type="predicted"/>
<gene>
    <name evidence="2" type="ORF">BN946_scf185042.g164</name>
</gene>
<evidence type="ECO:0000313" key="2">
    <source>
        <dbReference type="EMBL" id="CDO69262.1"/>
    </source>
</evidence>
<dbReference type="EMBL" id="CCBP010000034">
    <property type="protein sequence ID" value="CDO69262.1"/>
    <property type="molecule type" value="Genomic_DNA"/>
</dbReference>
<evidence type="ECO:0000256" key="1">
    <source>
        <dbReference type="SAM" id="MobiDB-lite"/>
    </source>
</evidence>
<dbReference type="OMA" id="RKCRLYP"/>
<reference evidence="2" key="1">
    <citation type="submission" date="2014-01" db="EMBL/GenBank/DDBJ databases">
        <title>The genome of the white-rot fungus Pycnoporus cinnabarinus: a basidiomycete model with a versatile arsenal for lignocellulosic biomass breakdown.</title>
        <authorList>
            <person name="Levasseur A."/>
            <person name="Lomascolo A."/>
            <person name="Ruiz-Duenas F.J."/>
            <person name="Uzan E."/>
            <person name="Piumi F."/>
            <person name="Kues U."/>
            <person name="Ram A.F.J."/>
            <person name="Murat C."/>
            <person name="Haon M."/>
            <person name="Benoit I."/>
            <person name="Arfi Y."/>
            <person name="Chevret D."/>
            <person name="Drula E."/>
            <person name="Kwon M.J."/>
            <person name="Gouret P."/>
            <person name="Lesage-Meessen L."/>
            <person name="Lombard V."/>
            <person name="Mariette J."/>
            <person name="Noirot C."/>
            <person name="Park J."/>
            <person name="Patyshakuliyeva A."/>
            <person name="Wieneger R.A.B."/>
            <person name="Wosten H.A.B."/>
            <person name="Martin F."/>
            <person name="Coutinho P.M."/>
            <person name="de Vries R."/>
            <person name="Martinez A.T."/>
            <person name="Klopp C."/>
            <person name="Pontarotti P."/>
            <person name="Henrissat B."/>
            <person name="Record E."/>
        </authorList>
    </citation>
    <scope>NUCLEOTIDE SEQUENCE [LARGE SCALE GENOMIC DNA]</scope>
    <source>
        <strain evidence="2">BRFM137</strain>
    </source>
</reference>
<protein>
    <submittedName>
        <fullName evidence="2">Uncharacterized protein</fullName>
    </submittedName>
</protein>
<dbReference type="AlphaFoldDB" id="A0A060S4B6"/>
<comment type="caution">
    <text evidence="2">The sequence shown here is derived from an EMBL/GenBank/DDBJ whole genome shotgun (WGS) entry which is preliminary data.</text>
</comment>
<feature type="region of interest" description="Disordered" evidence="1">
    <location>
        <begin position="192"/>
        <end position="303"/>
    </location>
</feature>
<sequence length="303" mass="33055">MSSDSDAISHFTALDELIQIIYQGSARFVIISSVDDSSWTIHIGLTGDNGRWWRGRWTEKDVRAVIVRLPHFSAPSSHEFERSNPAAASPQGSKVSGFLVESFVEKLADTFVKGELSIGDWNAAKGAPIQLVFGTHAKTPIQVPLTELSHQEAAASATKVFAEIALQAQARKCRLYPSSLELSSPVPAAATTLTTSKAHSQRHSPDAAPVSHASHRAKGKEKAADTSGGYKRKAEEAEEEIQALKAELQKTKKRQNAMMTDPSKLLPVNRQPQTMTKGRGVSLANPTKKARKYKPIEFESDDE</sequence>
<dbReference type="Proteomes" id="UP000029665">
    <property type="component" value="Unassembled WGS sequence"/>
</dbReference>
<name>A0A060S4B6_PYCCI</name>
<keyword evidence="3" id="KW-1185">Reference proteome</keyword>